<dbReference type="GO" id="GO:0004519">
    <property type="term" value="F:endonuclease activity"/>
    <property type="evidence" value="ECO:0007669"/>
    <property type="project" value="UniProtKB-KW"/>
</dbReference>
<dbReference type="Pfam" id="PF04851">
    <property type="entry name" value="ResIII"/>
    <property type="match status" value="1"/>
</dbReference>
<dbReference type="SUPFAM" id="SSF52540">
    <property type="entry name" value="P-loop containing nucleoside triphosphate hydrolases"/>
    <property type="match status" value="1"/>
</dbReference>
<dbReference type="GO" id="GO:0005524">
    <property type="term" value="F:ATP binding"/>
    <property type="evidence" value="ECO:0007669"/>
    <property type="project" value="InterPro"/>
</dbReference>
<dbReference type="InterPro" id="IPR006935">
    <property type="entry name" value="Helicase/UvrB_N"/>
</dbReference>
<dbReference type="Pfam" id="PF13091">
    <property type="entry name" value="PLDc_2"/>
    <property type="match status" value="1"/>
</dbReference>
<dbReference type="InterPro" id="IPR058403">
    <property type="entry name" value="DUF8090"/>
</dbReference>
<dbReference type="InterPro" id="IPR050742">
    <property type="entry name" value="Helicase_Restrict-Modif_Enz"/>
</dbReference>
<dbReference type="GO" id="GO:0016787">
    <property type="term" value="F:hydrolase activity"/>
    <property type="evidence" value="ECO:0007669"/>
    <property type="project" value="InterPro"/>
</dbReference>
<evidence type="ECO:0000259" key="1">
    <source>
        <dbReference type="PROSITE" id="PS51192"/>
    </source>
</evidence>
<organism evidence="3 4">
    <name type="scientific">Aquella oligotrophica</name>
    <dbReference type="NCBI Taxonomy" id="2067065"/>
    <lineage>
        <taxon>Bacteria</taxon>
        <taxon>Pseudomonadati</taxon>
        <taxon>Pseudomonadota</taxon>
        <taxon>Betaproteobacteria</taxon>
        <taxon>Neisseriales</taxon>
        <taxon>Neisseriaceae</taxon>
        <taxon>Aquella</taxon>
    </lineage>
</organism>
<keyword evidence="3" id="KW-0378">Hydrolase</keyword>
<dbReference type="InterPro" id="IPR025202">
    <property type="entry name" value="PLD-like_dom"/>
</dbReference>
<keyword evidence="4" id="KW-1185">Reference proteome</keyword>
<dbReference type="CDD" id="cd18799">
    <property type="entry name" value="SF2_C_EcoAI-like"/>
    <property type="match status" value="1"/>
</dbReference>
<dbReference type="InterPro" id="IPR021835">
    <property type="entry name" value="DUF3427"/>
</dbReference>
<proteinExistence type="predicted"/>
<dbReference type="Pfam" id="PF26350">
    <property type="entry name" value="DUF8090"/>
    <property type="match status" value="1"/>
</dbReference>
<dbReference type="PANTHER" id="PTHR47396:SF1">
    <property type="entry name" value="ATP-DEPENDENT HELICASE IRC3-RELATED"/>
    <property type="match status" value="1"/>
</dbReference>
<evidence type="ECO:0000259" key="2">
    <source>
        <dbReference type="PROSITE" id="PS51194"/>
    </source>
</evidence>
<dbReference type="GO" id="GO:0005829">
    <property type="term" value="C:cytosol"/>
    <property type="evidence" value="ECO:0007669"/>
    <property type="project" value="TreeGrafter"/>
</dbReference>
<dbReference type="PROSITE" id="PS51194">
    <property type="entry name" value="HELICASE_CTER"/>
    <property type="match status" value="1"/>
</dbReference>
<dbReference type="Gene3D" id="3.40.50.300">
    <property type="entry name" value="P-loop containing nucleotide triphosphate hydrolases"/>
    <property type="match status" value="2"/>
</dbReference>
<dbReference type="InterPro" id="IPR001650">
    <property type="entry name" value="Helicase_C-like"/>
</dbReference>
<name>A0A2I7N5G4_9NEIS</name>
<dbReference type="PROSITE" id="PS51192">
    <property type="entry name" value="HELICASE_ATP_BIND_1"/>
    <property type="match status" value="1"/>
</dbReference>
<evidence type="ECO:0000313" key="4">
    <source>
        <dbReference type="Proteomes" id="UP000236655"/>
    </source>
</evidence>
<dbReference type="AlphaFoldDB" id="A0A2I7N5G4"/>
<dbReference type="GO" id="GO:0003677">
    <property type="term" value="F:DNA binding"/>
    <property type="evidence" value="ECO:0007669"/>
    <property type="project" value="InterPro"/>
</dbReference>
<keyword evidence="3" id="KW-0540">Nuclease</keyword>
<dbReference type="InterPro" id="IPR014001">
    <property type="entry name" value="Helicase_ATP-bd"/>
</dbReference>
<evidence type="ECO:0000313" key="3">
    <source>
        <dbReference type="EMBL" id="AUR51707.1"/>
    </source>
</evidence>
<dbReference type="Pfam" id="PF00271">
    <property type="entry name" value="Helicase_C"/>
    <property type="match status" value="1"/>
</dbReference>
<feature type="domain" description="Helicase ATP-binding" evidence="1">
    <location>
        <begin position="206"/>
        <end position="356"/>
    </location>
</feature>
<reference evidence="4" key="1">
    <citation type="submission" date="2017-11" db="EMBL/GenBank/DDBJ databases">
        <authorList>
            <person name="Chan K.G."/>
            <person name="Lee L.S."/>
        </authorList>
    </citation>
    <scope>NUCLEOTIDE SEQUENCE [LARGE SCALE GENOMIC DNA]</scope>
    <source>
        <strain evidence="4">DSM 100970</strain>
    </source>
</reference>
<keyword evidence="3" id="KW-0255">Endonuclease</keyword>
<feature type="domain" description="Helicase C-terminal" evidence="2">
    <location>
        <begin position="408"/>
        <end position="571"/>
    </location>
</feature>
<dbReference type="CDD" id="cd18032">
    <property type="entry name" value="DEXHc_RE_I_III_res"/>
    <property type="match status" value="1"/>
</dbReference>
<protein>
    <submittedName>
        <fullName evidence="3">NgoFVII family restriction endonuclease</fullName>
    </submittedName>
</protein>
<sequence length="937" mass="108291">MNQQEILINQPAQKKYVFSKLSNLLKSNDVAEVVIMVAFITMDGLYLILHQLQELLDKKIRIVIISGFMNNFNNPRVFEFLSRFAGIELRVANIKGYHPKLYLVKSNNGDYRCIIGSSNLTNSALRSNLEANLYAEYVGDSLVTSQIMALYQQAYGESQLLATEILDNYRQVYKKLESSEATAGVSFEKTPLPNTMQKRALNVLTEFRLKGISKALIISATGSGKTYLSAFDVKASGAKRLLFIVHRESILNLAIKAYLTIFPGLDYGKLTGDSKEFYPDFIFASMQTLQKEEYLLKFNRNHFDYIIIDEVHRAGALGYQKILDYFTPAFLLGMTATPERNDDFDIYRLFEHNIAYEIRLNEALEEQLVCPFHYFGISELMIDSNYLEDYSDFNRIDYNNRVSHIINQLDKYGHGGRDKVRGLVFTSRVTEADELSRLFNLRGYKTVSISGSDSDSFRERAIRLLENGYTNQDGIKQEYLDYIFTVDVFNEGVDVPSVNQIVLLRPTQSAIVFTQQIGRGLRKNQDKDYCVIIDFIGNYTGSFLIPVALSGNNSYDREELRSFISEANTMIPLNATVSFDKVARDQIYASINNIQINRKFISKKYLELKRKLNRIPELIDFRTYNSIDPKIIFRYQGKSSRVLFNNYYELLKYHDGISEVFTVNQLYYLDYITQELLFAARPDELYVLFQLVNANTDENIIYQNLIQKYGVLYSEEKRAAIRKILTLETSAALQKKYKLSLIDSGDSLKLSNDFVESLQDLAFKSIVLQTLVLGLSYFTGYKELEKNNDFILYRKYSRKELVRLLNVSLSMETSIYGYRIIAGCVPIFITYNKLSPNRMNAKYDNVFLNNHDLIWYSRPYGKIISTEVERIINYQQNNLSIMIFLKKSDNEGSDYYYLGNADIHNFSEEIKEGKNVMKFTLRLMTALSDTYFDYFTN</sequence>
<dbReference type="SMART" id="SM00487">
    <property type="entry name" value="DEXDc"/>
    <property type="match status" value="1"/>
</dbReference>
<dbReference type="InterPro" id="IPR027417">
    <property type="entry name" value="P-loop_NTPase"/>
</dbReference>
<dbReference type="SMART" id="SM00490">
    <property type="entry name" value="HELICc"/>
    <property type="match status" value="1"/>
</dbReference>
<dbReference type="Gene3D" id="3.30.870.10">
    <property type="entry name" value="Endonuclease Chain A"/>
    <property type="match status" value="1"/>
</dbReference>
<dbReference type="SUPFAM" id="SSF56024">
    <property type="entry name" value="Phospholipase D/nuclease"/>
    <property type="match status" value="1"/>
</dbReference>
<accession>A0A2I7N5G4</accession>
<dbReference type="Proteomes" id="UP000236655">
    <property type="component" value="Chromosome"/>
</dbReference>
<dbReference type="EMBL" id="CP024847">
    <property type="protein sequence ID" value="AUR51707.1"/>
    <property type="molecule type" value="Genomic_DNA"/>
</dbReference>
<gene>
    <name evidence="3" type="ORF">CUN60_05160</name>
</gene>
<dbReference type="OrthoDB" id="9804086at2"/>
<dbReference type="KEGG" id="nba:CUN60_05160"/>
<dbReference type="RefSeq" id="WP_102951006.1">
    <property type="nucleotide sequence ID" value="NZ_CP024847.1"/>
</dbReference>
<dbReference type="PANTHER" id="PTHR47396">
    <property type="entry name" value="TYPE I RESTRICTION ENZYME ECOKI R PROTEIN"/>
    <property type="match status" value="1"/>
</dbReference>
<dbReference type="Pfam" id="PF11907">
    <property type="entry name" value="DUF3427"/>
    <property type="match status" value="1"/>
</dbReference>